<sequence length="47" mass="5542">VTYNFWVSYLSPIFSLINKPDTDKNMQIRDIESAVQSNTWAQIEKHL</sequence>
<organism evidence="1">
    <name type="scientific">marine metagenome</name>
    <dbReference type="NCBI Taxonomy" id="408172"/>
    <lineage>
        <taxon>unclassified sequences</taxon>
        <taxon>metagenomes</taxon>
        <taxon>ecological metagenomes</taxon>
    </lineage>
</organism>
<reference evidence="1" key="1">
    <citation type="submission" date="2018-05" db="EMBL/GenBank/DDBJ databases">
        <authorList>
            <person name="Lanie J.A."/>
            <person name="Ng W.-L."/>
            <person name="Kazmierczak K.M."/>
            <person name="Andrzejewski T.M."/>
            <person name="Davidsen T.M."/>
            <person name="Wayne K.J."/>
            <person name="Tettelin H."/>
            <person name="Glass J.I."/>
            <person name="Rusch D."/>
            <person name="Podicherti R."/>
            <person name="Tsui H.-C.T."/>
            <person name="Winkler M.E."/>
        </authorList>
    </citation>
    <scope>NUCLEOTIDE SEQUENCE</scope>
</reference>
<accession>A0A381XX96</accession>
<dbReference type="AlphaFoldDB" id="A0A381XX96"/>
<gene>
    <name evidence="1" type="ORF">METZ01_LOCUS121905</name>
</gene>
<feature type="non-terminal residue" evidence="1">
    <location>
        <position position="1"/>
    </location>
</feature>
<evidence type="ECO:0000313" key="1">
    <source>
        <dbReference type="EMBL" id="SVA69051.1"/>
    </source>
</evidence>
<protein>
    <submittedName>
        <fullName evidence="1">Uncharacterized protein</fullName>
    </submittedName>
</protein>
<name>A0A381XX96_9ZZZZ</name>
<proteinExistence type="predicted"/>
<dbReference type="EMBL" id="UINC01016612">
    <property type="protein sequence ID" value="SVA69051.1"/>
    <property type="molecule type" value="Genomic_DNA"/>
</dbReference>